<dbReference type="EMBL" id="BQNB010009815">
    <property type="protein sequence ID" value="GJS68776.1"/>
    <property type="molecule type" value="Genomic_DNA"/>
</dbReference>
<sequence length="142" mass="16414">MEVSTIAHLTLDSINKTLEAKVYRKWIAKSPPEMTPYAFCCNLLDQEGNAIQANMALKDVDYFDQKLQIHMAYRISNFLCEATSRYQQTLENQTSLRFGKYTKFETISATTFPHHYFQFTSYNQLASKLPKLDSNSKCSTPF</sequence>
<dbReference type="PANTHER" id="PTHR47165">
    <property type="entry name" value="OS03G0429900 PROTEIN"/>
    <property type="match status" value="1"/>
</dbReference>
<dbReference type="Proteomes" id="UP001151760">
    <property type="component" value="Unassembled WGS sequence"/>
</dbReference>
<organism evidence="1 2">
    <name type="scientific">Tanacetum coccineum</name>
    <dbReference type="NCBI Taxonomy" id="301880"/>
    <lineage>
        <taxon>Eukaryota</taxon>
        <taxon>Viridiplantae</taxon>
        <taxon>Streptophyta</taxon>
        <taxon>Embryophyta</taxon>
        <taxon>Tracheophyta</taxon>
        <taxon>Spermatophyta</taxon>
        <taxon>Magnoliopsida</taxon>
        <taxon>eudicotyledons</taxon>
        <taxon>Gunneridae</taxon>
        <taxon>Pentapetalae</taxon>
        <taxon>asterids</taxon>
        <taxon>campanulids</taxon>
        <taxon>Asterales</taxon>
        <taxon>Asteraceae</taxon>
        <taxon>Asteroideae</taxon>
        <taxon>Anthemideae</taxon>
        <taxon>Anthemidinae</taxon>
        <taxon>Tanacetum</taxon>
    </lineage>
</organism>
<dbReference type="PANTHER" id="PTHR47165:SF3">
    <property type="entry name" value="RETROTRANSPOSON-LIKE PROTEIN"/>
    <property type="match status" value="1"/>
</dbReference>
<reference evidence="1" key="1">
    <citation type="journal article" date="2022" name="Int. J. Mol. Sci.">
        <title>Draft Genome of Tanacetum Coccineum: Genomic Comparison of Closely Related Tanacetum-Family Plants.</title>
        <authorList>
            <person name="Yamashiro T."/>
            <person name="Shiraishi A."/>
            <person name="Nakayama K."/>
            <person name="Satake H."/>
        </authorList>
    </citation>
    <scope>NUCLEOTIDE SEQUENCE</scope>
</reference>
<evidence type="ECO:0000313" key="2">
    <source>
        <dbReference type="Proteomes" id="UP001151760"/>
    </source>
</evidence>
<evidence type="ECO:0000313" key="1">
    <source>
        <dbReference type="EMBL" id="GJS68776.1"/>
    </source>
</evidence>
<gene>
    <name evidence="1" type="ORF">Tco_0683341</name>
</gene>
<reference evidence="1" key="2">
    <citation type="submission" date="2022-01" db="EMBL/GenBank/DDBJ databases">
        <authorList>
            <person name="Yamashiro T."/>
            <person name="Shiraishi A."/>
            <person name="Satake H."/>
            <person name="Nakayama K."/>
        </authorList>
    </citation>
    <scope>NUCLEOTIDE SEQUENCE</scope>
</reference>
<dbReference type="Gene3D" id="2.40.50.140">
    <property type="entry name" value="Nucleic acid-binding proteins"/>
    <property type="match status" value="1"/>
</dbReference>
<comment type="caution">
    <text evidence="1">The sequence shown here is derived from an EMBL/GenBank/DDBJ whole genome shotgun (WGS) entry which is preliminary data.</text>
</comment>
<keyword evidence="2" id="KW-1185">Reference proteome</keyword>
<name>A0ABQ4XVA7_9ASTR</name>
<dbReference type="InterPro" id="IPR012340">
    <property type="entry name" value="NA-bd_OB-fold"/>
</dbReference>
<accession>A0ABQ4XVA7</accession>
<proteinExistence type="predicted"/>
<protein>
    <submittedName>
        <fullName evidence="1">Uncharacterized protein</fullName>
    </submittedName>
</protein>